<feature type="region of interest" description="Disordered" evidence="10">
    <location>
        <begin position="434"/>
        <end position="465"/>
    </location>
</feature>
<evidence type="ECO:0000256" key="2">
    <source>
        <dbReference type="ARBA" id="ARBA00012513"/>
    </source>
</evidence>
<dbReference type="InterPro" id="IPR008271">
    <property type="entry name" value="Ser/Thr_kinase_AS"/>
</dbReference>
<keyword evidence="3" id="KW-0723">Serine/threonine-protein kinase</keyword>
<feature type="compositionally biased region" description="Polar residues" evidence="10">
    <location>
        <begin position="559"/>
        <end position="572"/>
    </location>
</feature>
<keyword evidence="4" id="KW-0808">Transferase</keyword>
<dbReference type="PANTHER" id="PTHR44899">
    <property type="entry name" value="CAMK FAMILY PROTEIN KINASE"/>
    <property type="match status" value="1"/>
</dbReference>
<evidence type="ECO:0000256" key="6">
    <source>
        <dbReference type="ARBA" id="ARBA00022777"/>
    </source>
</evidence>
<dbReference type="FunFam" id="3.30.200.20:FF:000097">
    <property type="entry name" value="Probable serine/threonine-protein kinase nek1"/>
    <property type="match status" value="1"/>
</dbReference>
<keyword evidence="6" id="KW-0418">Kinase</keyword>
<organism evidence="12">
    <name type="scientific">Timema bartmani</name>
    <dbReference type="NCBI Taxonomy" id="61472"/>
    <lineage>
        <taxon>Eukaryota</taxon>
        <taxon>Metazoa</taxon>
        <taxon>Ecdysozoa</taxon>
        <taxon>Arthropoda</taxon>
        <taxon>Hexapoda</taxon>
        <taxon>Insecta</taxon>
        <taxon>Pterygota</taxon>
        <taxon>Neoptera</taxon>
        <taxon>Polyneoptera</taxon>
        <taxon>Phasmatodea</taxon>
        <taxon>Timematodea</taxon>
        <taxon>Timematoidea</taxon>
        <taxon>Timematidae</taxon>
        <taxon>Timema</taxon>
    </lineage>
</organism>
<dbReference type="InterPro" id="IPR051131">
    <property type="entry name" value="NEK_Ser/Thr_kinase_NIMA"/>
</dbReference>
<dbReference type="PANTHER" id="PTHR44899:SF10">
    <property type="entry name" value="NIMA-RELATED KINASE 2"/>
    <property type="match status" value="1"/>
</dbReference>
<evidence type="ECO:0000256" key="8">
    <source>
        <dbReference type="ARBA" id="ARBA00047899"/>
    </source>
</evidence>
<evidence type="ECO:0000256" key="10">
    <source>
        <dbReference type="SAM" id="MobiDB-lite"/>
    </source>
</evidence>
<dbReference type="Pfam" id="PF00069">
    <property type="entry name" value="Pkinase"/>
    <property type="match status" value="1"/>
</dbReference>
<comment type="similarity">
    <text evidence="1">Belongs to the protein kinase superfamily. NEK Ser/Thr protein kinase family. NIMA subfamily.</text>
</comment>
<dbReference type="Gene3D" id="1.10.510.10">
    <property type="entry name" value="Transferase(Phosphotransferase) domain 1"/>
    <property type="match status" value="1"/>
</dbReference>
<reference evidence="12" key="1">
    <citation type="submission" date="2020-11" db="EMBL/GenBank/DDBJ databases">
        <authorList>
            <person name="Tran Van P."/>
        </authorList>
    </citation>
    <scope>NUCLEOTIDE SEQUENCE</scope>
</reference>
<dbReference type="PROSITE" id="PS50011">
    <property type="entry name" value="PROTEIN_KINASE_DOM"/>
    <property type="match status" value="1"/>
</dbReference>
<evidence type="ECO:0000313" key="12">
    <source>
        <dbReference type="EMBL" id="CAD7438173.1"/>
    </source>
</evidence>
<dbReference type="CDD" id="cd08217">
    <property type="entry name" value="STKc_Nek2"/>
    <property type="match status" value="1"/>
</dbReference>
<dbReference type="InterPro" id="IPR011009">
    <property type="entry name" value="Kinase-like_dom_sf"/>
</dbReference>
<evidence type="ECO:0000256" key="5">
    <source>
        <dbReference type="ARBA" id="ARBA00022741"/>
    </source>
</evidence>
<sequence length="629" mass="71426">MSKKVGAKLEDYEVLGVIGTGTFGTCYKVKKKSSGHLYVWKAIKYGSMKEDKKQLLVSEVNFLSQLKHPNIVRYHDRIIHKESATLYIVMECCEGGDLSLIINKCKRTKCLVTEAFVWHVLYQTARALQACHWHHSATILHRDIKPANVFLDSSGNVKLGDFGLARVLESESGYAHTIVGTPYYMSPEVIKGSKYNRMSDIWSLGCLAYELCTSSPPFTGSNIKELARKILDGRYDRIPDYYSDDLNSFINLLLNTDQEKRPPVEDITHHPSIVSQLATNSFNPKATKSKPCKDSSELNSKVEVNDVLGDMTKRISNIKVKNIRPTSMISKQKVLDLHINEATGVEFKDIWMSRLEALRQKEASLRVKELAILEKERTIDKREKQVLLLDRLAKEKLSRAQVYLHQCRDVRSIVSSTRSSQRFNVIEEDLDTSLSADPGDNSILPTSGRINPGHVSKPSPFQRSASEKRVHFTLPMTKTRNHDKVDNEPVLDNWENRILSMLDMNIPTLEKMEDRKTKAPLTGLPYLPNNEECYTWLENKREAYSQAAKENVLNTLISHNQSSQMKSATSKKPTAKPVPTRKKAESLDLVRHLHPKLPICVKEEFETIEKPLGTPNQYLNPELVIGNLI</sequence>
<proteinExistence type="inferred from homology"/>
<keyword evidence="7" id="KW-0067">ATP-binding</keyword>
<dbReference type="GO" id="GO:0004674">
    <property type="term" value="F:protein serine/threonine kinase activity"/>
    <property type="evidence" value="ECO:0007669"/>
    <property type="project" value="UniProtKB-KW"/>
</dbReference>
<comment type="catalytic activity">
    <reaction evidence="8">
        <text>L-threonyl-[protein] + ATP = O-phospho-L-threonyl-[protein] + ADP + H(+)</text>
        <dbReference type="Rhea" id="RHEA:46608"/>
        <dbReference type="Rhea" id="RHEA-COMP:11060"/>
        <dbReference type="Rhea" id="RHEA-COMP:11605"/>
        <dbReference type="ChEBI" id="CHEBI:15378"/>
        <dbReference type="ChEBI" id="CHEBI:30013"/>
        <dbReference type="ChEBI" id="CHEBI:30616"/>
        <dbReference type="ChEBI" id="CHEBI:61977"/>
        <dbReference type="ChEBI" id="CHEBI:456216"/>
        <dbReference type="EC" id="2.7.11.1"/>
    </reaction>
</comment>
<name>A0A7R9EMW5_9NEOP</name>
<dbReference type="AlphaFoldDB" id="A0A7R9EMW5"/>
<dbReference type="Gene3D" id="3.30.200.20">
    <property type="entry name" value="Phosphorylase Kinase, domain 1"/>
    <property type="match status" value="1"/>
</dbReference>
<evidence type="ECO:0000256" key="3">
    <source>
        <dbReference type="ARBA" id="ARBA00022527"/>
    </source>
</evidence>
<keyword evidence="5" id="KW-0547">Nucleotide-binding</keyword>
<feature type="domain" description="Protein kinase" evidence="11">
    <location>
        <begin position="12"/>
        <end position="273"/>
    </location>
</feature>
<evidence type="ECO:0000256" key="4">
    <source>
        <dbReference type="ARBA" id="ARBA00022679"/>
    </source>
</evidence>
<dbReference type="SUPFAM" id="SSF56112">
    <property type="entry name" value="Protein kinase-like (PK-like)"/>
    <property type="match status" value="1"/>
</dbReference>
<evidence type="ECO:0000256" key="9">
    <source>
        <dbReference type="ARBA" id="ARBA00048679"/>
    </source>
</evidence>
<dbReference type="InterPro" id="IPR000719">
    <property type="entry name" value="Prot_kinase_dom"/>
</dbReference>
<comment type="catalytic activity">
    <reaction evidence="9">
        <text>L-seryl-[protein] + ATP = O-phospho-L-seryl-[protein] + ADP + H(+)</text>
        <dbReference type="Rhea" id="RHEA:17989"/>
        <dbReference type="Rhea" id="RHEA-COMP:9863"/>
        <dbReference type="Rhea" id="RHEA-COMP:11604"/>
        <dbReference type="ChEBI" id="CHEBI:15378"/>
        <dbReference type="ChEBI" id="CHEBI:29999"/>
        <dbReference type="ChEBI" id="CHEBI:30616"/>
        <dbReference type="ChEBI" id="CHEBI:83421"/>
        <dbReference type="ChEBI" id="CHEBI:456216"/>
        <dbReference type="EC" id="2.7.11.1"/>
    </reaction>
</comment>
<evidence type="ECO:0000256" key="1">
    <source>
        <dbReference type="ARBA" id="ARBA00010886"/>
    </source>
</evidence>
<accession>A0A7R9EMW5</accession>
<dbReference type="PROSITE" id="PS00108">
    <property type="entry name" value="PROTEIN_KINASE_ST"/>
    <property type="match status" value="1"/>
</dbReference>
<gene>
    <name evidence="12" type="ORF">TBIB3V08_LOCUS769</name>
</gene>
<dbReference type="GO" id="GO:0005524">
    <property type="term" value="F:ATP binding"/>
    <property type="evidence" value="ECO:0007669"/>
    <property type="project" value="UniProtKB-KW"/>
</dbReference>
<dbReference type="SMART" id="SM00220">
    <property type="entry name" value="S_TKc"/>
    <property type="match status" value="1"/>
</dbReference>
<protein>
    <recommendedName>
        <fullName evidence="2">non-specific serine/threonine protein kinase</fullName>
        <ecNumber evidence="2">2.7.11.1</ecNumber>
    </recommendedName>
</protein>
<evidence type="ECO:0000259" key="11">
    <source>
        <dbReference type="PROSITE" id="PS50011"/>
    </source>
</evidence>
<feature type="region of interest" description="Disordered" evidence="10">
    <location>
        <begin position="559"/>
        <end position="584"/>
    </location>
</feature>
<dbReference type="EC" id="2.7.11.1" evidence="2"/>
<evidence type="ECO:0000256" key="7">
    <source>
        <dbReference type="ARBA" id="ARBA00022840"/>
    </source>
</evidence>
<dbReference type="EMBL" id="OD564396">
    <property type="protein sequence ID" value="CAD7438173.1"/>
    <property type="molecule type" value="Genomic_DNA"/>
</dbReference>